<accession>A0A1Y1ZEU8</accession>
<name>A0A1Y1ZEU8_9PLEO</name>
<evidence type="ECO:0000313" key="2">
    <source>
        <dbReference type="Proteomes" id="UP000193144"/>
    </source>
</evidence>
<comment type="caution">
    <text evidence="1">The sequence shown here is derived from an EMBL/GenBank/DDBJ whole genome shotgun (WGS) entry which is preliminary data.</text>
</comment>
<gene>
    <name evidence="1" type="ORF">BCR34DRAFT_569465</name>
</gene>
<proteinExistence type="predicted"/>
<dbReference type="EMBL" id="MCFA01000096">
    <property type="protein sequence ID" value="ORY08694.1"/>
    <property type="molecule type" value="Genomic_DNA"/>
</dbReference>
<sequence length="187" mass="20801">MTFLCSPLTRNELVLSAVSRPTNKLGLLRPTHLLTRLDMSQGCAEHRSTADAKNESRPFHVFVNTNYIMPIAAQSEPLQFPITPMLFRSPFSPRPTALVCIRSHANCVQPHRLLGSKGIDLDRASLNIVSYFGWIFLLGTYRLTLPQELQVLLPSAAAAAPHFGQFSLWLLTSSKVDCILNSRFGPL</sequence>
<organism evidence="1 2">
    <name type="scientific">Clohesyomyces aquaticus</name>
    <dbReference type="NCBI Taxonomy" id="1231657"/>
    <lineage>
        <taxon>Eukaryota</taxon>
        <taxon>Fungi</taxon>
        <taxon>Dikarya</taxon>
        <taxon>Ascomycota</taxon>
        <taxon>Pezizomycotina</taxon>
        <taxon>Dothideomycetes</taxon>
        <taxon>Pleosporomycetidae</taxon>
        <taxon>Pleosporales</taxon>
        <taxon>Lindgomycetaceae</taxon>
        <taxon>Clohesyomyces</taxon>
    </lineage>
</organism>
<evidence type="ECO:0000313" key="1">
    <source>
        <dbReference type="EMBL" id="ORY08694.1"/>
    </source>
</evidence>
<protein>
    <submittedName>
        <fullName evidence="1">Uncharacterized protein</fullName>
    </submittedName>
</protein>
<reference evidence="1 2" key="1">
    <citation type="submission" date="2016-07" db="EMBL/GenBank/DDBJ databases">
        <title>Pervasive Adenine N6-methylation of Active Genes in Fungi.</title>
        <authorList>
            <consortium name="DOE Joint Genome Institute"/>
            <person name="Mondo S.J."/>
            <person name="Dannebaum R.O."/>
            <person name="Kuo R.C."/>
            <person name="Labutti K."/>
            <person name="Haridas S."/>
            <person name="Kuo A."/>
            <person name="Salamov A."/>
            <person name="Ahrendt S.R."/>
            <person name="Lipzen A."/>
            <person name="Sullivan W."/>
            <person name="Andreopoulos W.B."/>
            <person name="Clum A."/>
            <person name="Lindquist E."/>
            <person name="Daum C."/>
            <person name="Ramamoorthy G.K."/>
            <person name="Gryganskyi A."/>
            <person name="Culley D."/>
            <person name="Magnuson J.K."/>
            <person name="James T.Y."/>
            <person name="O'Malley M.A."/>
            <person name="Stajich J.E."/>
            <person name="Spatafora J.W."/>
            <person name="Visel A."/>
            <person name="Grigoriev I.V."/>
        </authorList>
    </citation>
    <scope>NUCLEOTIDE SEQUENCE [LARGE SCALE GENOMIC DNA]</scope>
    <source>
        <strain evidence="1 2">CBS 115471</strain>
    </source>
</reference>
<dbReference type="AlphaFoldDB" id="A0A1Y1ZEU8"/>
<keyword evidence="2" id="KW-1185">Reference proteome</keyword>
<dbReference type="Proteomes" id="UP000193144">
    <property type="component" value="Unassembled WGS sequence"/>
</dbReference>